<comment type="caution">
    <text evidence="2">The sequence shown here is derived from an EMBL/GenBank/DDBJ whole genome shotgun (WGS) entry which is preliminary data.</text>
</comment>
<evidence type="ECO:0000313" key="2">
    <source>
        <dbReference type="EMBL" id="GBB97016.1"/>
    </source>
</evidence>
<organism evidence="2 3">
    <name type="scientific">Rhizophagus clarus</name>
    <dbReference type="NCBI Taxonomy" id="94130"/>
    <lineage>
        <taxon>Eukaryota</taxon>
        <taxon>Fungi</taxon>
        <taxon>Fungi incertae sedis</taxon>
        <taxon>Mucoromycota</taxon>
        <taxon>Glomeromycotina</taxon>
        <taxon>Glomeromycetes</taxon>
        <taxon>Glomerales</taxon>
        <taxon>Glomeraceae</taxon>
        <taxon>Rhizophagus</taxon>
    </lineage>
</organism>
<dbReference type="Proteomes" id="UP000247702">
    <property type="component" value="Unassembled WGS sequence"/>
</dbReference>
<dbReference type="SUPFAM" id="SSF56112">
    <property type="entry name" value="Protein kinase-like (PK-like)"/>
    <property type="match status" value="1"/>
</dbReference>
<dbReference type="PANTHER" id="PTHR44329">
    <property type="entry name" value="SERINE/THREONINE-PROTEIN KINASE TNNI3K-RELATED"/>
    <property type="match status" value="1"/>
</dbReference>
<dbReference type="Pfam" id="PF00069">
    <property type="entry name" value="Pkinase"/>
    <property type="match status" value="1"/>
</dbReference>
<sequence length="1065" mass="125620">MLSIFGISKNKCTICYETYTNEQYKWCKSCQINNLKKNFPNWSSGNEKIDKLIQKAQSNIDDPNKPIFEWISYHQFNIKDMGKDGLSTVYLAIWKDGPLYWGNKKYARDSGKTVVLKSIGNFGNSQNMNLNEKNHSMKWYIDLKIYGMTQNPDSKDYMMVLNNKYFDDYFKGYCVKCDKMFENIQYKWCKPCQIDYFKKNFISSRNDEIDDLIQEMHSKINDYKDIVFEWIPYNQFDQFDIIKDVGMGLVNLYSAVWKDGPLEYDTDAKKYERRSNKLFTLKFFNTTHNVINDLSNEIREYSINADNNVLNIYGISQNPNTKEFIMIFESNYYEKYCEKCGKVYTNMYKWCKSCQLMYLKENLICESEQISDLIREMQLKINNPKDMVFEWIPFNQFYNINKEIDNGFSTVYSAKWKDGPLYWNNKKWTRGLDKLSDIQISSKSNKSKQVSLKCLGNSQNINDELNKVKLYSINYLDSNIKLYGMSQMSDTKDYVLVFESKHYEKYCANCDKFYIDNYKWCKACQVDYLTKNFTNLNIGNEKLVDFIKEMQLKINYPTDIVFEWISFNQFSNIRKVGKDQYVTVYSATWKEGPLKYNTDKRKYERHSNQVFALICLSASQNIMNKVREYSINFSATAFKIYGISQNLDTKNYVMVLEDRYCEKYCKRCCKEYTDINYKWCKQCQIISFTNWSGNEKIDKLIKEIQQYNHYLAFEWIPYDQFAGVQEISKGGFSTIYSAIWKNGPLNYNENIGKWAREPDKLVALKCLFNSQSLNDKFLSKIKSYLVNDFEKSGRILKMYGLTQNPITKDYVFVLQFTEGGNFNYWINTNNNSKYFNWLIKLKVLDNTIKGLDEIHQKKMVHSDLHTGNILFKEIYWVSSSASTYISDVGFCGNIGNEDESKIYGVMPYLAPEVLRGNPYTQAADIYSFGMIMYFVATGRLPFANREHDQNLALDICKGIRPEISESEAPKCYIDLMKRCWDSDPANRLDASEIARLIRLFHDSYNPIETIQDDEEIEEQFKEAEKYRRANNDNQSPVHPQAIYTSRLLNPFTKDLPRYIDDNAES</sequence>
<dbReference type="PROSITE" id="PS50011">
    <property type="entry name" value="PROTEIN_KINASE_DOM"/>
    <property type="match status" value="1"/>
</dbReference>
<proteinExistence type="predicted"/>
<dbReference type="InterPro" id="IPR051681">
    <property type="entry name" value="Ser/Thr_Kinases-Pseudokinases"/>
</dbReference>
<name>A0A2Z6RY64_9GLOM</name>
<gene>
    <name evidence="2" type="ORF">RclHR1_00290014</name>
</gene>
<dbReference type="EMBL" id="BEXD01002112">
    <property type="protein sequence ID" value="GBB97016.1"/>
    <property type="molecule type" value="Genomic_DNA"/>
</dbReference>
<dbReference type="InterPro" id="IPR011009">
    <property type="entry name" value="Kinase-like_dom_sf"/>
</dbReference>
<dbReference type="AlphaFoldDB" id="A0A2Z6RY64"/>
<dbReference type="Gene3D" id="1.10.510.10">
    <property type="entry name" value="Transferase(Phosphotransferase) domain 1"/>
    <property type="match status" value="1"/>
</dbReference>
<keyword evidence="3" id="KW-1185">Reference proteome</keyword>
<reference evidence="2 3" key="1">
    <citation type="submission" date="2017-11" db="EMBL/GenBank/DDBJ databases">
        <title>The genome of Rhizophagus clarus HR1 reveals common genetic basis of auxotrophy among arbuscular mycorrhizal fungi.</title>
        <authorList>
            <person name="Kobayashi Y."/>
        </authorList>
    </citation>
    <scope>NUCLEOTIDE SEQUENCE [LARGE SCALE GENOMIC DNA]</scope>
    <source>
        <strain evidence="2 3">HR1</strain>
    </source>
</reference>
<feature type="domain" description="Protein kinase" evidence="1">
    <location>
        <begin position="721"/>
        <end position="1004"/>
    </location>
</feature>
<evidence type="ECO:0000313" key="3">
    <source>
        <dbReference type="Proteomes" id="UP000247702"/>
    </source>
</evidence>
<dbReference type="InterPro" id="IPR000719">
    <property type="entry name" value="Prot_kinase_dom"/>
</dbReference>
<protein>
    <recommendedName>
        <fullName evidence="1">Protein kinase domain-containing protein</fullName>
    </recommendedName>
</protein>
<evidence type="ECO:0000259" key="1">
    <source>
        <dbReference type="PROSITE" id="PS50011"/>
    </source>
</evidence>
<dbReference type="GO" id="GO:0005524">
    <property type="term" value="F:ATP binding"/>
    <property type="evidence" value="ECO:0007669"/>
    <property type="project" value="InterPro"/>
</dbReference>
<dbReference type="GO" id="GO:0004674">
    <property type="term" value="F:protein serine/threonine kinase activity"/>
    <property type="evidence" value="ECO:0007669"/>
    <property type="project" value="TreeGrafter"/>
</dbReference>
<accession>A0A2Z6RY64</accession>